<dbReference type="SUPFAM" id="SSF55174">
    <property type="entry name" value="Alpha-L RNA-binding motif"/>
    <property type="match status" value="1"/>
</dbReference>
<proteinExistence type="inferred from homology"/>
<evidence type="ECO:0000256" key="6">
    <source>
        <dbReference type="SAM" id="MobiDB-lite"/>
    </source>
</evidence>
<keyword evidence="3 5" id="KW-0413">Isomerase</keyword>
<feature type="region of interest" description="Disordered" evidence="6">
    <location>
        <begin position="248"/>
        <end position="268"/>
    </location>
</feature>
<dbReference type="PROSITE" id="PS50889">
    <property type="entry name" value="S4"/>
    <property type="match status" value="1"/>
</dbReference>
<accession>A0A1B7LIN9</accession>
<dbReference type="FunFam" id="3.30.70.1560:FF:000001">
    <property type="entry name" value="Pseudouridine synthase"/>
    <property type="match status" value="1"/>
</dbReference>
<dbReference type="InterPro" id="IPR020094">
    <property type="entry name" value="TruA/RsuA/RluB/E/F_N"/>
</dbReference>
<dbReference type="Gene3D" id="3.30.70.580">
    <property type="entry name" value="Pseudouridine synthase I, catalytic domain, N-terminal subdomain"/>
    <property type="match status" value="1"/>
</dbReference>
<evidence type="ECO:0000259" key="7">
    <source>
        <dbReference type="SMART" id="SM00363"/>
    </source>
</evidence>
<dbReference type="InterPro" id="IPR020103">
    <property type="entry name" value="PsdUridine_synth_cat_dom_sf"/>
</dbReference>
<keyword evidence="2 4" id="KW-0694">RNA-binding</keyword>
<dbReference type="EMBL" id="LYVF01000013">
    <property type="protein sequence ID" value="OAT86440.1"/>
    <property type="molecule type" value="Genomic_DNA"/>
</dbReference>
<dbReference type="InterPro" id="IPR006145">
    <property type="entry name" value="PsdUridine_synth_RsuA/RluA"/>
</dbReference>
<dbReference type="Gene3D" id="3.30.70.1560">
    <property type="entry name" value="Alpha-L RNA-binding motif"/>
    <property type="match status" value="1"/>
</dbReference>
<comment type="similarity">
    <text evidence="1 5">Belongs to the pseudouridine synthase RsuA family.</text>
</comment>
<dbReference type="InterPro" id="IPR018496">
    <property type="entry name" value="PsdUridine_synth_RsuA/RluB_CS"/>
</dbReference>
<dbReference type="GO" id="GO:0005829">
    <property type="term" value="C:cytosol"/>
    <property type="evidence" value="ECO:0007669"/>
    <property type="project" value="UniProtKB-ARBA"/>
</dbReference>
<evidence type="ECO:0000256" key="3">
    <source>
        <dbReference type="ARBA" id="ARBA00023235"/>
    </source>
</evidence>
<dbReference type="InterPro" id="IPR036986">
    <property type="entry name" value="S4_RNA-bd_sf"/>
</dbReference>
<dbReference type="CDD" id="cd02870">
    <property type="entry name" value="PseudoU_synth_RsuA_like"/>
    <property type="match status" value="1"/>
</dbReference>
<reference evidence="8 9" key="1">
    <citation type="submission" date="2016-04" db="EMBL/GenBank/DDBJ databases">
        <authorList>
            <person name="Evans L.H."/>
            <person name="Alamgir A."/>
            <person name="Owens N."/>
            <person name="Weber N.D."/>
            <person name="Virtaneva K."/>
            <person name="Barbian K."/>
            <person name="Babar A."/>
            <person name="Rosenke K."/>
        </authorList>
    </citation>
    <scope>NUCLEOTIDE SEQUENCE [LARGE SCALE GENOMIC DNA]</scope>
    <source>
        <strain evidence="8 9">LMa1</strain>
    </source>
</reference>
<dbReference type="GO" id="GO:0003723">
    <property type="term" value="F:RNA binding"/>
    <property type="evidence" value="ECO:0007669"/>
    <property type="project" value="UniProtKB-KW"/>
</dbReference>
<dbReference type="Proteomes" id="UP000078532">
    <property type="component" value="Unassembled WGS sequence"/>
</dbReference>
<dbReference type="FunFam" id="3.10.290.10:FF:000003">
    <property type="entry name" value="Pseudouridine synthase"/>
    <property type="match status" value="1"/>
</dbReference>
<dbReference type="OrthoDB" id="9807213at2"/>
<dbReference type="SUPFAM" id="SSF55120">
    <property type="entry name" value="Pseudouridine synthase"/>
    <property type="match status" value="1"/>
</dbReference>
<comment type="caution">
    <text evidence="8">The sequence shown here is derived from an EMBL/GenBank/DDBJ whole genome shotgun (WGS) entry which is preliminary data.</text>
</comment>
<gene>
    <name evidence="8" type="ORF">A6M21_03175</name>
</gene>
<evidence type="ECO:0000313" key="8">
    <source>
        <dbReference type="EMBL" id="OAT86440.1"/>
    </source>
</evidence>
<dbReference type="CDD" id="cd00165">
    <property type="entry name" value="S4"/>
    <property type="match status" value="1"/>
</dbReference>
<evidence type="ECO:0000313" key="9">
    <source>
        <dbReference type="Proteomes" id="UP000078532"/>
    </source>
</evidence>
<dbReference type="EC" id="5.4.99.-" evidence="5"/>
<dbReference type="Gene3D" id="3.10.290.10">
    <property type="entry name" value="RNA-binding S4 domain"/>
    <property type="match status" value="1"/>
</dbReference>
<dbReference type="InterPro" id="IPR042092">
    <property type="entry name" value="PsdUridine_s_RsuA/RluB/E/F_cat"/>
</dbReference>
<name>A0A1B7LIN9_9FIRM</name>
<dbReference type="InterPro" id="IPR050343">
    <property type="entry name" value="RsuA_PseudoU_synthase"/>
</dbReference>
<keyword evidence="9" id="KW-1185">Reference proteome</keyword>
<evidence type="ECO:0000256" key="1">
    <source>
        <dbReference type="ARBA" id="ARBA00008348"/>
    </source>
</evidence>
<protein>
    <recommendedName>
        <fullName evidence="5">Pseudouridine synthase</fullName>
        <ecNumber evidence="5">5.4.99.-</ecNumber>
    </recommendedName>
</protein>
<evidence type="ECO:0000256" key="4">
    <source>
        <dbReference type="PROSITE-ProRule" id="PRU00182"/>
    </source>
</evidence>
<dbReference type="InterPro" id="IPR000748">
    <property type="entry name" value="PsdUridine_synth_RsuA/RluB/E/F"/>
</dbReference>
<feature type="domain" description="RNA-binding S4" evidence="7">
    <location>
        <begin position="11"/>
        <end position="75"/>
    </location>
</feature>
<dbReference type="PANTHER" id="PTHR47683:SF2">
    <property type="entry name" value="RNA-BINDING S4 DOMAIN-CONTAINING PROTEIN"/>
    <property type="match status" value="1"/>
</dbReference>
<dbReference type="Pfam" id="PF00849">
    <property type="entry name" value="PseudoU_synth_2"/>
    <property type="match status" value="1"/>
</dbReference>
<dbReference type="SMART" id="SM00363">
    <property type="entry name" value="S4"/>
    <property type="match status" value="1"/>
</dbReference>
<dbReference type="NCBIfam" id="TIGR00093">
    <property type="entry name" value="pseudouridine synthase"/>
    <property type="match status" value="1"/>
</dbReference>
<evidence type="ECO:0000256" key="5">
    <source>
        <dbReference type="RuleBase" id="RU003887"/>
    </source>
</evidence>
<dbReference type="RefSeq" id="WP_066666169.1">
    <property type="nucleotide sequence ID" value="NZ_LYVF01000013.1"/>
</dbReference>
<dbReference type="STRING" id="1838280.A6M21_03175"/>
<evidence type="ECO:0000256" key="2">
    <source>
        <dbReference type="ARBA" id="ARBA00022884"/>
    </source>
</evidence>
<organism evidence="8 9">
    <name type="scientific">Desulfotomaculum copahuensis</name>
    <dbReference type="NCBI Taxonomy" id="1838280"/>
    <lineage>
        <taxon>Bacteria</taxon>
        <taxon>Bacillati</taxon>
        <taxon>Bacillota</taxon>
        <taxon>Clostridia</taxon>
        <taxon>Eubacteriales</taxon>
        <taxon>Desulfotomaculaceae</taxon>
        <taxon>Desulfotomaculum</taxon>
    </lineage>
</organism>
<dbReference type="InterPro" id="IPR002942">
    <property type="entry name" value="S4_RNA-bd"/>
</dbReference>
<dbReference type="AlphaFoldDB" id="A0A1B7LIN9"/>
<dbReference type="GO" id="GO:0120159">
    <property type="term" value="F:rRNA pseudouridine synthase activity"/>
    <property type="evidence" value="ECO:0007669"/>
    <property type="project" value="UniProtKB-ARBA"/>
</dbReference>
<dbReference type="PROSITE" id="PS01149">
    <property type="entry name" value="PSI_RSU"/>
    <property type="match status" value="1"/>
</dbReference>
<dbReference type="Pfam" id="PF01479">
    <property type="entry name" value="S4"/>
    <property type="match status" value="1"/>
</dbReference>
<dbReference type="PANTHER" id="PTHR47683">
    <property type="entry name" value="PSEUDOURIDINE SYNTHASE FAMILY PROTEIN-RELATED"/>
    <property type="match status" value="1"/>
</dbReference>
<dbReference type="GO" id="GO:0000455">
    <property type="term" value="P:enzyme-directed rRNA pseudouridine synthesis"/>
    <property type="evidence" value="ECO:0007669"/>
    <property type="project" value="UniProtKB-ARBA"/>
</dbReference>
<sequence length="268" mass="29468">MFGKSGVSKLERLQKFMARSGVASRRHCEEMIAAGLVKVNGKTVTTPGTRVTPGVDRVEVDGRKIGRPEKKVYLLVYKPRGYVTTVEDPRGRRKVTDLVTGVPQRVYPVGRLDYDSEGLLLLTNDGELTQALTHPRHRVSKTYRVRVEGTPARESLEQMARGLVLDDGPTAPAAAGLVEVDAQGNALLEITIHEGRNRQVRRMCAQIGHPVRRLKRVRTGPLSLGGLKPGQYRHLTLPEVRQLREAAGLSPAECSQTSAKRARKTVGS</sequence>